<protein>
    <submittedName>
        <fullName evidence="2">Uncharacterized protein</fullName>
    </submittedName>
</protein>
<keyword evidence="1" id="KW-0812">Transmembrane</keyword>
<dbReference type="EMBL" id="JAUEPO010000005">
    <property type="protein sequence ID" value="KAK3320413.1"/>
    <property type="molecule type" value="Genomic_DNA"/>
</dbReference>
<reference evidence="2" key="1">
    <citation type="journal article" date="2023" name="Mol. Phylogenet. Evol.">
        <title>Genome-scale phylogeny and comparative genomics of the fungal order Sordariales.</title>
        <authorList>
            <person name="Hensen N."/>
            <person name="Bonometti L."/>
            <person name="Westerberg I."/>
            <person name="Brannstrom I.O."/>
            <person name="Guillou S."/>
            <person name="Cros-Aarteil S."/>
            <person name="Calhoun S."/>
            <person name="Haridas S."/>
            <person name="Kuo A."/>
            <person name="Mondo S."/>
            <person name="Pangilinan J."/>
            <person name="Riley R."/>
            <person name="LaButti K."/>
            <person name="Andreopoulos B."/>
            <person name="Lipzen A."/>
            <person name="Chen C."/>
            <person name="Yan M."/>
            <person name="Daum C."/>
            <person name="Ng V."/>
            <person name="Clum A."/>
            <person name="Steindorff A."/>
            <person name="Ohm R.A."/>
            <person name="Martin F."/>
            <person name="Silar P."/>
            <person name="Natvig D.O."/>
            <person name="Lalanne C."/>
            <person name="Gautier V."/>
            <person name="Ament-Velasquez S.L."/>
            <person name="Kruys A."/>
            <person name="Hutchinson M.I."/>
            <person name="Powell A.J."/>
            <person name="Barry K."/>
            <person name="Miller A.N."/>
            <person name="Grigoriev I.V."/>
            <person name="Debuchy R."/>
            <person name="Gladieux P."/>
            <person name="Hiltunen Thoren M."/>
            <person name="Johannesson H."/>
        </authorList>
    </citation>
    <scope>NUCLEOTIDE SEQUENCE</scope>
    <source>
        <strain evidence="2">SMH4131-1</strain>
    </source>
</reference>
<evidence type="ECO:0000313" key="3">
    <source>
        <dbReference type="Proteomes" id="UP001286456"/>
    </source>
</evidence>
<organism evidence="2 3">
    <name type="scientific">Cercophora scortea</name>
    <dbReference type="NCBI Taxonomy" id="314031"/>
    <lineage>
        <taxon>Eukaryota</taxon>
        <taxon>Fungi</taxon>
        <taxon>Dikarya</taxon>
        <taxon>Ascomycota</taxon>
        <taxon>Pezizomycotina</taxon>
        <taxon>Sordariomycetes</taxon>
        <taxon>Sordariomycetidae</taxon>
        <taxon>Sordariales</taxon>
        <taxon>Lasiosphaeriaceae</taxon>
        <taxon>Cercophora</taxon>
    </lineage>
</organism>
<keyword evidence="1" id="KW-1133">Transmembrane helix</keyword>
<proteinExistence type="predicted"/>
<evidence type="ECO:0000256" key="1">
    <source>
        <dbReference type="SAM" id="Phobius"/>
    </source>
</evidence>
<feature type="transmembrane region" description="Helical" evidence="1">
    <location>
        <begin position="55"/>
        <end position="77"/>
    </location>
</feature>
<reference evidence="2" key="2">
    <citation type="submission" date="2023-06" db="EMBL/GenBank/DDBJ databases">
        <authorList>
            <consortium name="Lawrence Berkeley National Laboratory"/>
            <person name="Haridas S."/>
            <person name="Hensen N."/>
            <person name="Bonometti L."/>
            <person name="Westerberg I."/>
            <person name="Brannstrom I.O."/>
            <person name="Guillou S."/>
            <person name="Cros-Aarteil S."/>
            <person name="Calhoun S."/>
            <person name="Kuo A."/>
            <person name="Mondo S."/>
            <person name="Pangilinan J."/>
            <person name="Riley R."/>
            <person name="Labutti K."/>
            <person name="Andreopoulos B."/>
            <person name="Lipzen A."/>
            <person name="Chen C."/>
            <person name="Yanf M."/>
            <person name="Daum C."/>
            <person name="Ng V."/>
            <person name="Clum A."/>
            <person name="Steindorff A."/>
            <person name="Ohm R."/>
            <person name="Martin F."/>
            <person name="Silar P."/>
            <person name="Natvig D."/>
            <person name="Lalanne C."/>
            <person name="Gautier V."/>
            <person name="Ament-Velasquez S.L."/>
            <person name="Kruys A."/>
            <person name="Hutchinson M.I."/>
            <person name="Powell A.J."/>
            <person name="Barry K."/>
            <person name="Miller A.N."/>
            <person name="Grigoriev I.V."/>
            <person name="Debuchy R."/>
            <person name="Gladieux P."/>
            <person name="Thoren M.H."/>
            <person name="Johannesson H."/>
        </authorList>
    </citation>
    <scope>NUCLEOTIDE SEQUENCE</scope>
    <source>
        <strain evidence="2">SMH4131-1</strain>
    </source>
</reference>
<feature type="transmembrane region" description="Helical" evidence="1">
    <location>
        <begin position="127"/>
        <end position="145"/>
    </location>
</feature>
<comment type="caution">
    <text evidence="2">The sequence shown here is derived from an EMBL/GenBank/DDBJ whole genome shotgun (WGS) entry which is preliminary data.</text>
</comment>
<accession>A0AAE0I889</accession>
<feature type="transmembrane region" description="Helical" evidence="1">
    <location>
        <begin position="97"/>
        <end position="115"/>
    </location>
</feature>
<evidence type="ECO:0000313" key="2">
    <source>
        <dbReference type="EMBL" id="KAK3320413.1"/>
    </source>
</evidence>
<keyword evidence="3" id="KW-1185">Reference proteome</keyword>
<gene>
    <name evidence="2" type="ORF">B0T19DRAFT_486947</name>
</gene>
<name>A0AAE0I889_9PEZI</name>
<dbReference type="Proteomes" id="UP001286456">
    <property type="component" value="Unassembled WGS sequence"/>
</dbReference>
<keyword evidence="1" id="KW-0472">Membrane</keyword>
<dbReference type="AlphaFoldDB" id="A0AAE0I889"/>
<sequence length="181" mass="19394">MNHCPIDSKAGANDAKGWRKRARRARKLSLARKASTATTMAATHQPFQPPVSSMAAILLLATSWASAILLPASWFSASLPSASTIGPRSTVGHPSCAFAFATTTAGVTVVVMVEIEIEVTTKVRIEVRARILVMVVVAVVVLYRAKGRHKDASDVKKNQEEGGVSAIKMLAWEKNQDKKAA</sequence>